<accession>A0ABT9TJ15</accession>
<keyword evidence="3" id="KW-1185">Reference proteome</keyword>
<name>A0ABT9TJ15_PAENI</name>
<reference evidence="2 3" key="1">
    <citation type="submission" date="2023-07" db="EMBL/GenBank/DDBJ databases">
        <title>Sorghum-associated microbial communities from plants grown in Nebraska, USA.</title>
        <authorList>
            <person name="Schachtman D."/>
        </authorList>
    </citation>
    <scope>NUCLEOTIDE SEQUENCE [LARGE SCALE GENOMIC DNA]</scope>
    <source>
        <strain evidence="2 3">CC523</strain>
    </source>
</reference>
<sequence length="442" mass="47816">MRVRYFTTMALTFGLLFWASTIPGTVPRTAALPQPDPTAAPVEAADALHELPRIPWEGGPAYWNQFAKATAAGWSDPSFFPIAIWYGSPGSDVQLAYDKSLGINTYVQGNPDASSAAISAHGMFTLFATKDAPAGWDRQVGSVLDDEVDGRYDPVAGLAHMKQLAAQHDPAATGRFTYANWTSGIITYDVPMQLSMDYFSTANVNSVDQYFYAVPQCDWGDGTLRWRTPKEQNPIAPVNCRTASSYGKIMQLEQEINAARGVQAPLWALPTVISTGGSTGGYKQLGPEQVQAQVWASIIHEARGIVWFSQSPDQQNVNDCISGDAFQDARIHSAACLKDQVAAAGVVNHAITSLAPVINTQSYVWDFGEGTDTMLKAKDGSAYIFAMTDDGLTGSRIFTLPGGITGSTVEVLGENRSIHIQGGKFTDAFPNEYTHHVYRIAL</sequence>
<evidence type="ECO:0000313" key="2">
    <source>
        <dbReference type="EMBL" id="MDQ0101633.1"/>
    </source>
</evidence>
<dbReference type="EMBL" id="JAUSSW010000002">
    <property type="protein sequence ID" value="MDQ0101633.1"/>
    <property type="molecule type" value="Genomic_DNA"/>
</dbReference>
<gene>
    <name evidence="2" type="ORF">J2T10_001266</name>
</gene>
<comment type="caution">
    <text evidence="2">The sequence shown here is derived from an EMBL/GenBank/DDBJ whole genome shotgun (WGS) entry which is preliminary data.</text>
</comment>
<dbReference type="Proteomes" id="UP001244563">
    <property type="component" value="Unassembled WGS sequence"/>
</dbReference>
<evidence type="ECO:0000256" key="1">
    <source>
        <dbReference type="SAM" id="SignalP"/>
    </source>
</evidence>
<feature type="chain" id="PRO_5046509870" evidence="1">
    <location>
        <begin position="25"/>
        <end position="442"/>
    </location>
</feature>
<organism evidence="2 3">
    <name type="scientific">Paenarthrobacter nicotinovorans</name>
    <name type="common">Arthrobacter nicotinovorans</name>
    <dbReference type="NCBI Taxonomy" id="29320"/>
    <lineage>
        <taxon>Bacteria</taxon>
        <taxon>Bacillati</taxon>
        <taxon>Actinomycetota</taxon>
        <taxon>Actinomycetes</taxon>
        <taxon>Micrococcales</taxon>
        <taxon>Micrococcaceae</taxon>
        <taxon>Paenarthrobacter</taxon>
    </lineage>
</organism>
<dbReference type="RefSeq" id="WP_064722154.1">
    <property type="nucleotide sequence ID" value="NZ_BDDW01000003.1"/>
</dbReference>
<keyword evidence="1" id="KW-0732">Signal</keyword>
<feature type="signal peptide" evidence="1">
    <location>
        <begin position="1"/>
        <end position="24"/>
    </location>
</feature>
<evidence type="ECO:0000313" key="3">
    <source>
        <dbReference type="Proteomes" id="UP001244563"/>
    </source>
</evidence>
<proteinExistence type="predicted"/>
<protein>
    <submittedName>
        <fullName evidence="2">Uncharacterized protein</fullName>
    </submittedName>
</protein>